<feature type="region of interest" description="Disordered" evidence="1">
    <location>
        <begin position="19"/>
        <end position="50"/>
    </location>
</feature>
<dbReference type="Proteomes" id="UP000580654">
    <property type="component" value="Unassembled WGS sequence"/>
</dbReference>
<reference evidence="2 3" key="1">
    <citation type="submission" date="2020-08" db="EMBL/GenBank/DDBJ databases">
        <title>Genomic Encyclopedia of Type Strains, Phase IV (KMG-IV): sequencing the most valuable type-strain genomes for metagenomic binning, comparative biology and taxonomic classification.</title>
        <authorList>
            <person name="Goeker M."/>
        </authorList>
    </citation>
    <scope>NUCLEOTIDE SEQUENCE [LARGE SCALE GENOMIC DNA]</scope>
    <source>
        <strain evidence="2 3">DSM 25622</strain>
    </source>
</reference>
<evidence type="ECO:0000313" key="3">
    <source>
        <dbReference type="Proteomes" id="UP000580654"/>
    </source>
</evidence>
<dbReference type="RefSeq" id="WP_184516390.1">
    <property type="nucleotide sequence ID" value="NZ_JACIJD010000006.1"/>
</dbReference>
<name>A0A840YGT5_9PROT</name>
<accession>A0A840YGT5</accession>
<protein>
    <recommendedName>
        <fullName evidence="4">Lipoprotein</fullName>
    </recommendedName>
</protein>
<evidence type="ECO:0000256" key="1">
    <source>
        <dbReference type="SAM" id="MobiDB-lite"/>
    </source>
</evidence>
<evidence type="ECO:0000313" key="2">
    <source>
        <dbReference type="EMBL" id="MBB5693712.1"/>
    </source>
</evidence>
<comment type="caution">
    <text evidence="2">The sequence shown here is derived from an EMBL/GenBank/DDBJ whole genome shotgun (WGS) entry which is preliminary data.</text>
</comment>
<dbReference type="AlphaFoldDB" id="A0A840YGT5"/>
<evidence type="ECO:0008006" key="4">
    <source>
        <dbReference type="Google" id="ProtNLM"/>
    </source>
</evidence>
<sequence length="177" mass="18029">MTRPLHLLPLLLAVAGCQSTTTPTPAQPARPAPRAAVPAPPKPPEVSGGWSFSIDGDRCNARVAHREATLAITAGPEPRLAFSLSAPGTGLPAGSPVRIAFKGEGSGWQLAARTDPRRLAYAAIPLDGTGEGRVRDLLGGGTVTASGRGVSVPALVVPDAGVSGRDWYACLARLAGE</sequence>
<keyword evidence="3" id="KW-1185">Reference proteome</keyword>
<dbReference type="EMBL" id="JACIJD010000006">
    <property type="protein sequence ID" value="MBB5693712.1"/>
    <property type="molecule type" value="Genomic_DNA"/>
</dbReference>
<proteinExistence type="predicted"/>
<dbReference type="PROSITE" id="PS51257">
    <property type="entry name" value="PROKAR_LIPOPROTEIN"/>
    <property type="match status" value="1"/>
</dbReference>
<organism evidence="2 3">
    <name type="scientific">Muricoccus pecuniae</name>
    <dbReference type="NCBI Taxonomy" id="693023"/>
    <lineage>
        <taxon>Bacteria</taxon>
        <taxon>Pseudomonadati</taxon>
        <taxon>Pseudomonadota</taxon>
        <taxon>Alphaproteobacteria</taxon>
        <taxon>Acetobacterales</taxon>
        <taxon>Roseomonadaceae</taxon>
        <taxon>Muricoccus</taxon>
    </lineage>
</organism>
<gene>
    <name evidence="2" type="ORF">FHS87_001745</name>
</gene>